<dbReference type="EMBL" id="SHKR01000013">
    <property type="protein sequence ID" value="RZU13904.1"/>
    <property type="molecule type" value="Genomic_DNA"/>
</dbReference>
<organism evidence="1 2">
    <name type="scientific">Kribbella rubisoli</name>
    <dbReference type="NCBI Taxonomy" id="3075929"/>
    <lineage>
        <taxon>Bacteria</taxon>
        <taxon>Bacillati</taxon>
        <taxon>Actinomycetota</taxon>
        <taxon>Actinomycetes</taxon>
        <taxon>Propionibacteriales</taxon>
        <taxon>Kribbellaceae</taxon>
        <taxon>Kribbella</taxon>
    </lineage>
</organism>
<name>A0A4Q7WU27_9ACTN</name>
<comment type="caution">
    <text evidence="1">The sequence shown here is derived from an EMBL/GenBank/DDBJ whole genome shotgun (WGS) entry which is preliminary data.</text>
</comment>
<accession>A0A4Q7WU27</accession>
<proteinExistence type="predicted"/>
<evidence type="ECO:0000313" key="1">
    <source>
        <dbReference type="EMBL" id="RZU13904.1"/>
    </source>
</evidence>
<gene>
    <name evidence="1" type="ORF">EV645_4761</name>
</gene>
<protein>
    <submittedName>
        <fullName evidence="1">Uncharacterized protein</fullName>
    </submittedName>
</protein>
<reference evidence="1 2" key="1">
    <citation type="journal article" date="2015" name="Stand. Genomic Sci.">
        <title>Genomic Encyclopedia of Bacterial and Archaeal Type Strains, Phase III: the genomes of soil and plant-associated and newly described type strains.</title>
        <authorList>
            <person name="Whitman W.B."/>
            <person name="Woyke T."/>
            <person name="Klenk H.P."/>
            <person name="Zhou Y."/>
            <person name="Lilburn T.G."/>
            <person name="Beck B.J."/>
            <person name="De Vos P."/>
            <person name="Vandamme P."/>
            <person name="Eisen J.A."/>
            <person name="Garrity G."/>
            <person name="Hugenholtz P."/>
            <person name="Kyrpides N.C."/>
        </authorList>
    </citation>
    <scope>NUCLEOTIDE SEQUENCE [LARGE SCALE GENOMIC DNA]</scope>
    <source>
        <strain evidence="1 2">VKM Ac-2540</strain>
    </source>
</reference>
<dbReference type="Proteomes" id="UP000292027">
    <property type="component" value="Unassembled WGS sequence"/>
</dbReference>
<sequence>MSVADETSQPPAPLCWCCGNQFEEHDLLRLGSHPEAAVCFNCARFLHRRAVGQEDQRRTTLAGRIRTGITGVREWIIAHNWHRLPLLGSLLQRLDRHLP</sequence>
<dbReference type="RefSeq" id="WP_130446112.1">
    <property type="nucleotide sequence ID" value="NZ_SHKR01000013.1"/>
</dbReference>
<evidence type="ECO:0000313" key="2">
    <source>
        <dbReference type="Proteomes" id="UP000292027"/>
    </source>
</evidence>
<keyword evidence="2" id="KW-1185">Reference proteome</keyword>
<dbReference type="OrthoDB" id="3790091at2"/>
<dbReference type="AlphaFoldDB" id="A0A4Q7WU27"/>